<feature type="non-terminal residue" evidence="1">
    <location>
        <position position="62"/>
    </location>
</feature>
<feature type="non-terminal residue" evidence="1">
    <location>
        <position position="1"/>
    </location>
</feature>
<accession>A0A0C9VWQ6</accession>
<proteinExistence type="predicted"/>
<protein>
    <submittedName>
        <fullName evidence="1">Uncharacterized protein</fullName>
    </submittedName>
</protein>
<evidence type="ECO:0000313" key="1">
    <source>
        <dbReference type="EMBL" id="KIJ42796.1"/>
    </source>
</evidence>
<keyword evidence="2" id="KW-1185">Reference proteome</keyword>
<dbReference type="Proteomes" id="UP000054279">
    <property type="component" value="Unassembled WGS sequence"/>
</dbReference>
<organism evidence="1 2">
    <name type="scientific">Sphaerobolus stellatus (strain SS14)</name>
    <dbReference type="NCBI Taxonomy" id="990650"/>
    <lineage>
        <taxon>Eukaryota</taxon>
        <taxon>Fungi</taxon>
        <taxon>Dikarya</taxon>
        <taxon>Basidiomycota</taxon>
        <taxon>Agaricomycotina</taxon>
        <taxon>Agaricomycetes</taxon>
        <taxon>Phallomycetidae</taxon>
        <taxon>Geastrales</taxon>
        <taxon>Sphaerobolaceae</taxon>
        <taxon>Sphaerobolus</taxon>
    </lineage>
</organism>
<dbReference type="EMBL" id="KN837127">
    <property type="protein sequence ID" value="KIJ42796.1"/>
    <property type="molecule type" value="Genomic_DNA"/>
</dbReference>
<name>A0A0C9VWQ6_SPHS4</name>
<gene>
    <name evidence="1" type="ORF">M422DRAFT_133487</name>
</gene>
<dbReference type="OrthoDB" id="2369050at2759"/>
<sequence length="62" mass="7353">WYQADHTQINTSFLEEYLVELAILILDKTWAHDIHTKILASKQGNKLFIDWKIELENLNTIL</sequence>
<dbReference type="HOGENOM" id="CLU_2910577_0_0_1"/>
<evidence type="ECO:0000313" key="2">
    <source>
        <dbReference type="Proteomes" id="UP000054279"/>
    </source>
</evidence>
<reference evidence="1 2" key="1">
    <citation type="submission" date="2014-06" db="EMBL/GenBank/DDBJ databases">
        <title>Evolutionary Origins and Diversification of the Mycorrhizal Mutualists.</title>
        <authorList>
            <consortium name="DOE Joint Genome Institute"/>
            <consortium name="Mycorrhizal Genomics Consortium"/>
            <person name="Kohler A."/>
            <person name="Kuo A."/>
            <person name="Nagy L.G."/>
            <person name="Floudas D."/>
            <person name="Copeland A."/>
            <person name="Barry K.W."/>
            <person name="Cichocki N."/>
            <person name="Veneault-Fourrey C."/>
            <person name="LaButti K."/>
            <person name="Lindquist E.A."/>
            <person name="Lipzen A."/>
            <person name="Lundell T."/>
            <person name="Morin E."/>
            <person name="Murat C."/>
            <person name="Riley R."/>
            <person name="Ohm R."/>
            <person name="Sun H."/>
            <person name="Tunlid A."/>
            <person name="Henrissat B."/>
            <person name="Grigoriev I.V."/>
            <person name="Hibbett D.S."/>
            <person name="Martin F."/>
        </authorList>
    </citation>
    <scope>NUCLEOTIDE SEQUENCE [LARGE SCALE GENOMIC DNA]</scope>
    <source>
        <strain evidence="1 2">SS14</strain>
    </source>
</reference>
<dbReference type="AlphaFoldDB" id="A0A0C9VWQ6"/>